<feature type="transmembrane region" description="Helical" evidence="1">
    <location>
        <begin position="473"/>
        <end position="492"/>
    </location>
</feature>
<dbReference type="SUPFAM" id="SSF63825">
    <property type="entry name" value="YWTD domain"/>
    <property type="match status" value="1"/>
</dbReference>
<organism evidence="3 4">
    <name type="scientific">Maridesulfovibrio salexigens (strain ATCC 14822 / DSM 2638 / NCIMB 8403 / VKM B-1763)</name>
    <name type="common">Desulfovibrio salexigens</name>
    <dbReference type="NCBI Taxonomy" id="526222"/>
    <lineage>
        <taxon>Bacteria</taxon>
        <taxon>Pseudomonadati</taxon>
        <taxon>Thermodesulfobacteriota</taxon>
        <taxon>Desulfovibrionia</taxon>
        <taxon>Desulfovibrionales</taxon>
        <taxon>Desulfovibrionaceae</taxon>
        <taxon>Maridesulfovibrio</taxon>
    </lineage>
</organism>
<keyword evidence="1" id="KW-1133">Transmembrane helix</keyword>
<sequence length="496" mass="52971">MSRSFFYIFLVFLIGLAGSAYAEDLYIADHLDGSITVIDSEDHPVSGAPVSKQHISGDKTGLSGQDVFGLLVYNNELFATNDGTGAPVALLVFDAAATGNVEPKRKITSLKCPRGVAAAGSELFVGDIFGRGFVKVFNITDSGDVAPKRTISSDTLNTVWKLAVSGSEVFVSSGSKIYVFDKTANSNVEPKRVIEHKTLDFSNAIGLAVEGGFVYVGDAHGRIMVFPISSNGEVEPIATISGTLTGIANPFGIVVKNGYIYASEYNNNKINVFKTTDNGNVAPQWKYSSADFPRPLTLAMESGGYVRTSEHQQSGVNVSLLSNTENATTDSVLQQTYHIPPNFELRAPVGAFTATVDSNGANGVFRFNSTSLNGTTGDVRLYKCFDTNGTCMAFGSYSTAIDPDTEGAWWLEDDNGNYIDPGATLTQGTNYWVNYVVKDNGIYDEDRALGAIKDPAALGSVRESNGGCVMNPAAGFGLEWVLLAFVALVGIISRRK</sequence>
<dbReference type="InterPro" id="IPR015943">
    <property type="entry name" value="WD40/YVTN_repeat-like_dom_sf"/>
</dbReference>
<keyword evidence="1" id="KW-0472">Membrane</keyword>
<name>C6BZ15_MARSD</name>
<accession>C6BZ15</accession>
<dbReference type="Gene3D" id="2.130.10.10">
    <property type="entry name" value="YVTN repeat-like/Quinoprotein amine dehydrogenase"/>
    <property type="match status" value="1"/>
</dbReference>
<evidence type="ECO:0000313" key="4">
    <source>
        <dbReference type="Proteomes" id="UP000002601"/>
    </source>
</evidence>
<evidence type="ECO:0000256" key="1">
    <source>
        <dbReference type="SAM" id="Phobius"/>
    </source>
</evidence>
<dbReference type="EMBL" id="CP001649">
    <property type="protein sequence ID" value="ACS78839.1"/>
    <property type="molecule type" value="Genomic_DNA"/>
</dbReference>
<feature type="signal peptide" evidence="2">
    <location>
        <begin position="1"/>
        <end position="22"/>
    </location>
</feature>
<dbReference type="AlphaFoldDB" id="C6BZ15"/>
<dbReference type="RefSeq" id="WP_015850658.1">
    <property type="nucleotide sequence ID" value="NC_012881.1"/>
</dbReference>
<dbReference type="STRING" id="526222.Desal_0773"/>
<keyword evidence="4" id="KW-1185">Reference proteome</keyword>
<evidence type="ECO:0000313" key="3">
    <source>
        <dbReference type="EMBL" id="ACS78839.1"/>
    </source>
</evidence>
<feature type="chain" id="PRO_5002961359" evidence="2">
    <location>
        <begin position="23"/>
        <end position="496"/>
    </location>
</feature>
<proteinExistence type="predicted"/>
<evidence type="ECO:0000256" key="2">
    <source>
        <dbReference type="SAM" id="SignalP"/>
    </source>
</evidence>
<dbReference type="SUPFAM" id="SSF75011">
    <property type="entry name" value="3-carboxy-cis,cis-mucoante lactonizing enzyme"/>
    <property type="match status" value="1"/>
</dbReference>
<protein>
    <submittedName>
        <fullName evidence="3">NHL repeat containing protein</fullName>
    </submittedName>
</protein>
<keyword evidence="2" id="KW-0732">Signal</keyword>
<dbReference type="eggNOG" id="ENOG5030JEX">
    <property type="taxonomic scope" value="Bacteria"/>
</dbReference>
<keyword evidence="1" id="KW-0812">Transmembrane</keyword>
<dbReference type="HOGENOM" id="CLU_549492_0_0_7"/>
<dbReference type="Proteomes" id="UP000002601">
    <property type="component" value="Chromosome"/>
</dbReference>
<reference evidence="3 4" key="1">
    <citation type="submission" date="2009-06" db="EMBL/GenBank/DDBJ databases">
        <title>Complete sequence of Desulfovibrio salexigens DSM 2638.</title>
        <authorList>
            <consortium name="US DOE Joint Genome Institute"/>
            <person name="Lucas S."/>
            <person name="Copeland A."/>
            <person name="Lapidus A."/>
            <person name="Glavina del Rio T."/>
            <person name="Tice H."/>
            <person name="Bruce D."/>
            <person name="Goodwin L."/>
            <person name="Pitluck S."/>
            <person name="Munk A.C."/>
            <person name="Brettin T."/>
            <person name="Detter J.C."/>
            <person name="Han C."/>
            <person name="Tapia R."/>
            <person name="Larimer F."/>
            <person name="Land M."/>
            <person name="Hauser L."/>
            <person name="Kyrpides N."/>
            <person name="Anderson I."/>
            <person name="Wall J.D."/>
            <person name="Arkin A.P."/>
            <person name="Dehal P."/>
            <person name="Chivian D."/>
            <person name="Giles B."/>
            <person name="Hazen T.C."/>
        </authorList>
    </citation>
    <scope>NUCLEOTIDE SEQUENCE [LARGE SCALE GENOMIC DNA]</scope>
    <source>
        <strain evidence="4">ATCC 14822 / DSM 2638 / NCIMB 8403 / VKM B-1763</strain>
    </source>
</reference>
<gene>
    <name evidence="3" type="ordered locus">Desal_0773</name>
</gene>
<dbReference type="KEGG" id="dsa:Desal_0773"/>
<dbReference type="OrthoDB" id="5503248at2"/>